<dbReference type="InterPro" id="IPR000620">
    <property type="entry name" value="EamA_dom"/>
</dbReference>
<evidence type="ECO:0000256" key="4">
    <source>
        <dbReference type="ARBA" id="ARBA00022989"/>
    </source>
</evidence>
<feature type="transmembrane region" description="Helical" evidence="6">
    <location>
        <begin position="285"/>
        <end position="305"/>
    </location>
</feature>
<keyword evidence="9" id="KW-1185">Reference proteome</keyword>
<dbReference type="PANTHER" id="PTHR32322:SF2">
    <property type="entry name" value="EAMA DOMAIN-CONTAINING PROTEIN"/>
    <property type="match status" value="1"/>
</dbReference>
<comment type="similarity">
    <text evidence="2">Belongs to the EamA transporter family.</text>
</comment>
<accession>A0A0R2AI44</accession>
<feature type="transmembrane region" description="Helical" evidence="6">
    <location>
        <begin position="117"/>
        <end position="137"/>
    </location>
</feature>
<name>A0A0R2AI44_9LACO</name>
<feature type="transmembrane region" description="Helical" evidence="6">
    <location>
        <begin position="205"/>
        <end position="223"/>
    </location>
</feature>
<evidence type="ECO:0000256" key="2">
    <source>
        <dbReference type="ARBA" id="ARBA00007362"/>
    </source>
</evidence>
<keyword evidence="5 6" id="KW-0472">Membrane</keyword>
<gene>
    <name evidence="8" type="ORF">FC14_GL001104</name>
</gene>
<reference evidence="8 9" key="1">
    <citation type="journal article" date="2015" name="Genome Announc.">
        <title>Expanding the biotechnology potential of lactobacilli through comparative genomics of 213 strains and associated genera.</title>
        <authorList>
            <person name="Sun Z."/>
            <person name="Harris H.M."/>
            <person name="McCann A."/>
            <person name="Guo C."/>
            <person name="Argimon S."/>
            <person name="Zhang W."/>
            <person name="Yang X."/>
            <person name="Jeffery I.B."/>
            <person name="Cooney J.C."/>
            <person name="Kagawa T.F."/>
            <person name="Liu W."/>
            <person name="Song Y."/>
            <person name="Salvetti E."/>
            <person name="Wrobel A."/>
            <person name="Rasinkangas P."/>
            <person name="Parkhill J."/>
            <person name="Rea M.C."/>
            <person name="O'Sullivan O."/>
            <person name="Ritari J."/>
            <person name="Douillard F.P."/>
            <person name="Paul Ross R."/>
            <person name="Yang R."/>
            <person name="Briner A.E."/>
            <person name="Felis G.E."/>
            <person name="de Vos W.M."/>
            <person name="Barrangou R."/>
            <person name="Klaenhammer T.R."/>
            <person name="Caufield P.W."/>
            <person name="Cui Y."/>
            <person name="Zhang H."/>
            <person name="O'Toole P.W."/>
        </authorList>
    </citation>
    <scope>NUCLEOTIDE SEQUENCE [LARGE SCALE GENOMIC DNA]</scope>
    <source>
        <strain evidence="8 9">DSM 20509</strain>
    </source>
</reference>
<feature type="transmembrane region" description="Helical" evidence="6">
    <location>
        <begin position="24"/>
        <end position="42"/>
    </location>
</feature>
<comment type="caution">
    <text evidence="8">The sequence shown here is derived from an EMBL/GenBank/DDBJ whole genome shotgun (WGS) entry which is preliminary data.</text>
</comment>
<dbReference type="SUPFAM" id="SSF103481">
    <property type="entry name" value="Multidrug resistance efflux transporter EmrE"/>
    <property type="match status" value="2"/>
</dbReference>
<protein>
    <submittedName>
        <fullName evidence="8">DMT family permease</fullName>
    </submittedName>
</protein>
<evidence type="ECO:0000256" key="6">
    <source>
        <dbReference type="SAM" id="Phobius"/>
    </source>
</evidence>
<sequence length="311" mass="33504">MCYNLTVIAIFDEKENGMSEKKKGFSLAIIGCVFWGLSGNVAQDLFEQAHIGPMWLVGVRLLGAGLLLVTWSHLTLPTTKVKALKTRAYLPRLVCFALLGMIPSQLTYFLAIKHGNASSATILQFLGPLFIIIYLALKQLQWPRRVDIISIVVALAGTTLLVTNGNLNQLALEPLGLFWGIMAGISQASYTLLPSKLLASFDAKLVIGWAMIIGGLCFIPTLITTKVAALSWLNLAEIAFIIVFGTMLSYLFYLKSTSYIAPATTGMLSAFEPLTASLVGLGLGTVHFTLIGILGACLVLSTAFLQSLASK</sequence>
<feature type="domain" description="EamA" evidence="7">
    <location>
        <begin position="23"/>
        <end position="162"/>
    </location>
</feature>
<evidence type="ECO:0000256" key="3">
    <source>
        <dbReference type="ARBA" id="ARBA00022692"/>
    </source>
</evidence>
<proteinExistence type="inferred from homology"/>
<keyword evidence="3 6" id="KW-0812">Transmembrane</keyword>
<evidence type="ECO:0000313" key="8">
    <source>
        <dbReference type="EMBL" id="KRM62867.1"/>
    </source>
</evidence>
<dbReference type="Pfam" id="PF00892">
    <property type="entry name" value="EamA"/>
    <property type="match status" value="2"/>
</dbReference>
<dbReference type="EMBL" id="AYYP01000072">
    <property type="protein sequence ID" value="KRM62867.1"/>
    <property type="molecule type" value="Genomic_DNA"/>
</dbReference>
<dbReference type="GO" id="GO:0016020">
    <property type="term" value="C:membrane"/>
    <property type="evidence" value="ECO:0007669"/>
    <property type="project" value="UniProtKB-SubCell"/>
</dbReference>
<dbReference type="InterPro" id="IPR050638">
    <property type="entry name" value="AA-Vitamin_Transporters"/>
</dbReference>
<evidence type="ECO:0000313" key="9">
    <source>
        <dbReference type="Proteomes" id="UP000051008"/>
    </source>
</evidence>
<dbReference type="InterPro" id="IPR037185">
    <property type="entry name" value="EmrE-like"/>
</dbReference>
<feature type="transmembrane region" description="Helical" evidence="6">
    <location>
        <begin position="229"/>
        <end position="252"/>
    </location>
</feature>
<evidence type="ECO:0000256" key="5">
    <source>
        <dbReference type="ARBA" id="ARBA00023136"/>
    </source>
</evidence>
<dbReference type="PATRIC" id="fig|1423718.3.peg.1162"/>
<dbReference type="PANTHER" id="PTHR32322">
    <property type="entry name" value="INNER MEMBRANE TRANSPORTER"/>
    <property type="match status" value="1"/>
</dbReference>
<feature type="transmembrane region" description="Helical" evidence="6">
    <location>
        <begin position="54"/>
        <end position="76"/>
    </location>
</feature>
<feature type="transmembrane region" description="Helical" evidence="6">
    <location>
        <begin position="88"/>
        <end position="111"/>
    </location>
</feature>
<evidence type="ECO:0000259" key="7">
    <source>
        <dbReference type="Pfam" id="PF00892"/>
    </source>
</evidence>
<dbReference type="AlphaFoldDB" id="A0A0R2AI44"/>
<keyword evidence="4 6" id="KW-1133">Transmembrane helix</keyword>
<organism evidence="8 9">
    <name type="scientific">Ligilactobacillus agilis DSM 20509</name>
    <dbReference type="NCBI Taxonomy" id="1423718"/>
    <lineage>
        <taxon>Bacteria</taxon>
        <taxon>Bacillati</taxon>
        <taxon>Bacillota</taxon>
        <taxon>Bacilli</taxon>
        <taxon>Lactobacillales</taxon>
        <taxon>Lactobacillaceae</taxon>
        <taxon>Ligilactobacillus</taxon>
    </lineage>
</organism>
<evidence type="ECO:0000256" key="1">
    <source>
        <dbReference type="ARBA" id="ARBA00004127"/>
    </source>
</evidence>
<dbReference type="Proteomes" id="UP000051008">
    <property type="component" value="Unassembled WGS sequence"/>
</dbReference>
<feature type="transmembrane region" description="Helical" evidence="6">
    <location>
        <begin position="146"/>
        <end position="163"/>
    </location>
</feature>
<feature type="domain" description="EamA" evidence="7">
    <location>
        <begin position="175"/>
        <end position="305"/>
    </location>
</feature>
<comment type="subcellular location">
    <subcellularLocation>
        <location evidence="1">Endomembrane system</location>
        <topology evidence="1">Multi-pass membrane protein</topology>
    </subcellularLocation>
</comment>